<dbReference type="HOGENOM" id="CLU_120836_2_1_6"/>
<protein>
    <recommendedName>
        <fullName evidence="5">CRISPR type III-B/RAMP module-associated protein Cmr5</fullName>
    </recommendedName>
</protein>
<evidence type="ECO:0000256" key="5">
    <source>
        <dbReference type="ARBA" id="ARBA00030001"/>
    </source>
</evidence>
<evidence type="ECO:0000256" key="2">
    <source>
        <dbReference type="ARBA" id="ARBA00006161"/>
    </source>
</evidence>
<keyword evidence="3" id="KW-0963">Cytoplasm</keyword>
<dbReference type="STRING" id="314278.NB231_14563"/>
<name>A4BL63_9GAMM</name>
<keyword evidence="7" id="KW-1185">Reference proteome</keyword>
<dbReference type="EMBL" id="AAOF01000001">
    <property type="protein sequence ID" value="EAR23051.1"/>
    <property type="molecule type" value="Genomic_DNA"/>
</dbReference>
<organism evidence="6 7">
    <name type="scientific">Nitrococcus mobilis Nb-231</name>
    <dbReference type="NCBI Taxonomy" id="314278"/>
    <lineage>
        <taxon>Bacteria</taxon>
        <taxon>Pseudomonadati</taxon>
        <taxon>Pseudomonadota</taxon>
        <taxon>Gammaproteobacteria</taxon>
        <taxon>Chromatiales</taxon>
        <taxon>Ectothiorhodospiraceae</taxon>
        <taxon>Nitrococcus</taxon>
    </lineage>
</organism>
<evidence type="ECO:0000256" key="4">
    <source>
        <dbReference type="ARBA" id="ARBA00023118"/>
    </source>
</evidence>
<comment type="subcellular location">
    <subcellularLocation>
        <location evidence="1">Cytoplasm</location>
    </subcellularLocation>
</comment>
<comment type="caution">
    <text evidence="6">The sequence shown here is derived from an EMBL/GenBank/DDBJ whole genome shotgun (WGS) entry which is preliminary data.</text>
</comment>
<dbReference type="Pfam" id="PF09701">
    <property type="entry name" value="Cas_Cmr5"/>
    <property type="match status" value="1"/>
</dbReference>
<accession>A4BL63</accession>
<dbReference type="InterPro" id="IPR010160">
    <property type="entry name" value="CRISPR-assoc_prot_Cmr5"/>
</dbReference>
<dbReference type="Proteomes" id="UP000003374">
    <property type="component" value="Unassembled WGS sequence"/>
</dbReference>
<keyword evidence="4" id="KW-0051">Antiviral defense</keyword>
<evidence type="ECO:0000313" key="7">
    <source>
        <dbReference type="Proteomes" id="UP000003374"/>
    </source>
</evidence>
<dbReference type="CDD" id="cd09749">
    <property type="entry name" value="Cmr5_III-B"/>
    <property type="match status" value="1"/>
</dbReference>
<dbReference type="GO" id="GO:0005737">
    <property type="term" value="C:cytoplasm"/>
    <property type="evidence" value="ECO:0007669"/>
    <property type="project" value="UniProtKB-SubCell"/>
</dbReference>
<evidence type="ECO:0000256" key="3">
    <source>
        <dbReference type="ARBA" id="ARBA00022490"/>
    </source>
</evidence>
<dbReference type="SUPFAM" id="SSF158568">
    <property type="entry name" value="AF1862-like"/>
    <property type="match status" value="1"/>
</dbReference>
<evidence type="ECO:0000256" key="1">
    <source>
        <dbReference type="ARBA" id="ARBA00004496"/>
    </source>
</evidence>
<dbReference type="AlphaFoldDB" id="A4BL63"/>
<dbReference type="eggNOG" id="COG3337">
    <property type="taxonomic scope" value="Bacteria"/>
</dbReference>
<sequence length="125" mass="14327">MTQTLEQQRAADAWQCAEGCTEPYTKLAKGLPALIMNSGLMQTLAFLEEKGRKERNGHHSKLGEHLRCWLTRRFPQAIGRSEFAPFMQALLVAEPRAFQQITAEALAWLRWVRQIAPAVEKRQQH</sequence>
<gene>
    <name evidence="6" type="ORF">NB231_14563</name>
</gene>
<reference evidence="6 7" key="1">
    <citation type="submission" date="2006-02" db="EMBL/GenBank/DDBJ databases">
        <authorList>
            <person name="Waterbury J."/>
            <person name="Ferriera S."/>
            <person name="Johnson J."/>
            <person name="Kravitz S."/>
            <person name="Halpern A."/>
            <person name="Remington K."/>
            <person name="Beeson K."/>
            <person name="Tran B."/>
            <person name="Rogers Y.-H."/>
            <person name="Friedman R."/>
            <person name="Venter J.C."/>
        </authorList>
    </citation>
    <scope>NUCLEOTIDE SEQUENCE [LARGE SCALE GENOMIC DNA]</scope>
    <source>
        <strain evidence="6 7">Nb-231</strain>
    </source>
</reference>
<dbReference type="NCBIfam" id="TIGR01881">
    <property type="entry name" value="cas_Cmr5"/>
    <property type="match status" value="1"/>
</dbReference>
<evidence type="ECO:0000313" key="6">
    <source>
        <dbReference type="EMBL" id="EAR23051.1"/>
    </source>
</evidence>
<comment type="similarity">
    <text evidence="2">Belongs to the CRISPR system Cmr5 family.</text>
</comment>
<dbReference type="InterPro" id="IPR023101">
    <property type="entry name" value="AF1862-like_dom_sf"/>
</dbReference>
<proteinExistence type="inferred from homology"/>
<dbReference type="Gene3D" id="1.10.520.30">
    <property type="entry name" value="AF1862-like domain"/>
    <property type="match status" value="1"/>
</dbReference>
<dbReference type="GO" id="GO:0051607">
    <property type="term" value="P:defense response to virus"/>
    <property type="evidence" value="ECO:0007669"/>
    <property type="project" value="UniProtKB-KW"/>
</dbReference>
<dbReference type="RefSeq" id="WP_005003908.1">
    <property type="nucleotide sequence ID" value="NZ_CH672427.1"/>
</dbReference>